<dbReference type="PRINTS" id="PR01590">
    <property type="entry name" value="HTHFIS"/>
</dbReference>
<evidence type="ECO:0000256" key="4">
    <source>
        <dbReference type="ARBA" id="ARBA00023125"/>
    </source>
</evidence>
<dbReference type="InterPro" id="IPR002197">
    <property type="entry name" value="HTH_Fis"/>
</dbReference>
<sequence length="608" mass="67251">MNSAPKTGSILVVDDEASLRETFQFFLSREGYDPVLTAATFDEAFSILSSGPVDLVISDIVLHEASGIELLRRTRQNGIDSPFIIITGYPEVKTAADALRYGAFDYIVKPVDKDALLRSVRLVLRQRQLERLKSQAEEERERYRLLLDTVFKSVTDAIIIVDDELNIINLNAAARQLFADLLPGCTEGTNLSATFCSAEFSTLRTDLLRVLQTGEEVVEHRFECNTIDNKPKILSICTSPFCEGGDNRHGAVLVIRDMSVRCLQQRSRCSSFHRFIGSSDVMQAVYTMIENVGRVDTTVLITGESGTGKELAAEALHRESSRNRMPLVKLDCTAIPENLLESELFGHKKGAFTGADKDRRGLIMQADGGTLFLDEIGEISAMTQLRLLRFLQERTFYPVGSDTPMVVDTRVITATNVNLKEKVQQGTFREDLYFRLRVIDISLPPLRRRNSDIVLLANHFVRKFSQDLKKPINGLSDNAIKLLLSHDWPGNVRELEHVMERAVVLCPGVTITSNDLPPELARSDASPEPAPELHLVQPPPPAAVPTGGASADAEAEADTPVAASHILSVLGKCGGNKAKAARLLGIDRSTLYRKIKEYHIDLSVISLE</sequence>
<accession>A0ABM7W6Q6</accession>
<dbReference type="Pfam" id="PF02954">
    <property type="entry name" value="HTH_8"/>
    <property type="match status" value="1"/>
</dbReference>
<evidence type="ECO:0000256" key="7">
    <source>
        <dbReference type="SAM" id="Coils"/>
    </source>
</evidence>
<reference evidence="11 12" key="1">
    <citation type="submission" date="2022-01" db="EMBL/GenBank/DDBJ databases">
        <title>Desulfofustis limnae sp. nov., a novel mesophilic sulfate-reducing bacterium isolated from marsh soil.</title>
        <authorList>
            <person name="Watanabe M."/>
            <person name="Takahashi A."/>
            <person name="Kojima H."/>
            <person name="Fukui M."/>
        </authorList>
    </citation>
    <scope>NUCLEOTIDE SEQUENCE [LARGE SCALE GENOMIC DNA]</scope>
    <source>
        <strain evidence="11 12">PPLL</strain>
    </source>
</reference>
<evidence type="ECO:0000256" key="8">
    <source>
        <dbReference type="SAM" id="MobiDB-lite"/>
    </source>
</evidence>
<dbReference type="Gene3D" id="1.10.8.60">
    <property type="match status" value="1"/>
</dbReference>
<proteinExistence type="predicted"/>
<dbReference type="Gene3D" id="3.40.50.2300">
    <property type="match status" value="1"/>
</dbReference>
<dbReference type="CDD" id="cd00130">
    <property type="entry name" value="PAS"/>
    <property type="match status" value="1"/>
</dbReference>
<evidence type="ECO:0000256" key="1">
    <source>
        <dbReference type="ARBA" id="ARBA00022741"/>
    </source>
</evidence>
<keyword evidence="7" id="KW-0175">Coiled coil</keyword>
<dbReference type="InterPro" id="IPR025943">
    <property type="entry name" value="Sigma_54_int_dom_ATP-bd_2"/>
</dbReference>
<dbReference type="PROSITE" id="PS50110">
    <property type="entry name" value="RESPONSE_REGULATORY"/>
    <property type="match status" value="1"/>
</dbReference>
<dbReference type="Gene3D" id="3.30.450.20">
    <property type="entry name" value="PAS domain"/>
    <property type="match status" value="1"/>
</dbReference>
<keyword evidence="6" id="KW-0597">Phosphoprotein</keyword>
<dbReference type="Pfam" id="PF25601">
    <property type="entry name" value="AAA_lid_14"/>
    <property type="match status" value="1"/>
</dbReference>
<dbReference type="InterPro" id="IPR058031">
    <property type="entry name" value="AAA_lid_NorR"/>
</dbReference>
<dbReference type="PROSITE" id="PS50045">
    <property type="entry name" value="SIGMA54_INTERACT_4"/>
    <property type="match status" value="1"/>
</dbReference>
<keyword evidence="3" id="KW-0805">Transcription regulation</keyword>
<feature type="coiled-coil region" evidence="7">
    <location>
        <begin position="122"/>
        <end position="149"/>
    </location>
</feature>
<dbReference type="InterPro" id="IPR035965">
    <property type="entry name" value="PAS-like_dom_sf"/>
</dbReference>
<keyword evidence="5" id="KW-0804">Transcription</keyword>
<keyword evidence="4" id="KW-0238">DNA-binding</keyword>
<protein>
    <submittedName>
        <fullName evidence="11">Sigma-54-dependent Fis family transcriptional regulator</fullName>
    </submittedName>
</protein>
<keyword evidence="12" id="KW-1185">Reference proteome</keyword>
<keyword evidence="1" id="KW-0547">Nucleotide-binding</keyword>
<dbReference type="PANTHER" id="PTHR32071">
    <property type="entry name" value="TRANSCRIPTIONAL REGULATORY PROTEIN"/>
    <property type="match status" value="1"/>
</dbReference>
<dbReference type="PROSITE" id="PS00688">
    <property type="entry name" value="SIGMA54_INTERACT_3"/>
    <property type="match status" value="1"/>
</dbReference>
<evidence type="ECO:0000256" key="6">
    <source>
        <dbReference type="PROSITE-ProRule" id="PRU00169"/>
    </source>
</evidence>
<keyword evidence="2" id="KW-0067">ATP-binding</keyword>
<dbReference type="SUPFAM" id="SSF52172">
    <property type="entry name" value="CheY-like"/>
    <property type="match status" value="1"/>
</dbReference>
<dbReference type="Pfam" id="PF00072">
    <property type="entry name" value="Response_reg"/>
    <property type="match status" value="1"/>
</dbReference>
<dbReference type="EMBL" id="AP025516">
    <property type="protein sequence ID" value="BDD86584.1"/>
    <property type="molecule type" value="Genomic_DNA"/>
</dbReference>
<dbReference type="SUPFAM" id="SSF46689">
    <property type="entry name" value="Homeodomain-like"/>
    <property type="match status" value="1"/>
</dbReference>
<dbReference type="InterPro" id="IPR013767">
    <property type="entry name" value="PAS_fold"/>
</dbReference>
<dbReference type="Pfam" id="PF00158">
    <property type="entry name" value="Sigma54_activat"/>
    <property type="match status" value="1"/>
</dbReference>
<dbReference type="InterPro" id="IPR001789">
    <property type="entry name" value="Sig_transdc_resp-reg_receiver"/>
</dbReference>
<dbReference type="InterPro" id="IPR009057">
    <property type="entry name" value="Homeodomain-like_sf"/>
</dbReference>
<dbReference type="InterPro" id="IPR011006">
    <property type="entry name" value="CheY-like_superfamily"/>
</dbReference>
<feature type="region of interest" description="Disordered" evidence="8">
    <location>
        <begin position="538"/>
        <end position="557"/>
    </location>
</feature>
<dbReference type="SMART" id="SM00448">
    <property type="entry name" value="REC"/>
    <property type="match status" value="1"/>
</dbReference>
<dbReference type="RefSeq" id="WP_284153664.1">
    <property type="nucleotide sequence ID" value="NZ_AP025516.1"/>
</dbReference>
<dbReference type="Gene3D" id="3.40.50.300">
    <property type="entry name" value="P-loop containing nucleotide triphosphate hydrolases"/>
    <property type="match status" value="1"/>
</dbReference>
<dbReference type="Pfam" id="PF00989">
    <property type="entry name" value="PAS"/>
    <property type="match status" value="1"/>
</dbReference>
<dbReference type="InterPro" id="IPR025944">
    <property type="entry name" value="Sigma_54_int_dom_CS"/>
</dbReference>
<dbReference type="SUPFAM" id="SSF52540">
    <property type="entry name" value="P-loop containing nucleoside triphosphate hydrolases"/>
    <property type="match status" value="1"/>
</dbReference>
<dbReference type="InterPro" id="IPR002078">
    <property type="entry name" value="Sigma_54_int"/>
</dbReference>
<evidence type="ECO:0000256" key="2">
    <source>
        <dbReference type="ARBA" id="ARBA00022840"/>
    </source>
</evidence>
<dbReference type="InterPro" id="IPR000014">
    <property type="entry name" value="PAS"/>
</dbReference>
<evidence type="ECO:0000259" key="9">
    <source>
        <dbReference type="PROSITE" id="PS50045"/>
    </source>
</evidence>
<dbReference type="PROSITE" id="PS00676">
    <property type="entry name" value="SIGMA54_INTERACT_2"/>
    <property type="match status" value="1"/>
</dbReference>
<dbReference type="InterPro" id="IPR027417">
    <property type="entry name" value="P-loop_NTPase"/>
</dbReference>
<feature type="domain" description="Response regulatory" evidence="10">
    <location>
        <begin position="9"/>
        <end position="124"/>
    </location>
</feature>
<dbReference type="Proteomes" id="UP000830055">
    <property type="component" value="Chromosome"/>
</dbReference>
<gene>
    <name evidence="11" type="ORF">DPPLL_09490</name>
</gene>
<feature type="modified residue" description="4-aspartylphosphate" evidence="6">
    <location>
        <position position="59"/>
    </location>
</feature>
<organism evidence="11 12">
    <name type="scientific">Desulfofustis limnaeus</name>
    <dbReference type="NCBI Taxonomy" id="2740163"/>
    <lineage>
        <taxon>Bacteria</taxon>
        <taxon>Pseudomonadati</taxon>
        <taxon>Thermodesulfobacteriota</taxon>
        <taxon>Desulfobulbia</taxon>
        <taxon>Desulfobulbales</taxon>
        <taxon>Desulfocapsaceae</taxon>
        <taxon>Desulfofustis</taxon>
    </lineage>
</organism>
<evidence type="ECO:0000256" key="3">
    <source>
        <dbReference type="ARBA" id="ARBA00023015"/>
    </source>
</evidence>
<feature type="domain" description="Sigma-54 factor interaction" evidence="9">
    <location>
        <begin position="275"/>
        <end position="504"/>
    </location>
</feature>
<dbReference type="InterPro" id="IPR003593">
    <property type="entry name" value="AAA+_ATPase"/>
</dbReference>
<dbReference type="Gene3D" id="1.10.10.60">
    <property type="entry name" value="Homeodomain-like"/>
    <property type="match status" value="1"/>
</dbReference>
<dbReference type="CDD" id="cd00009">
    <property type="entry name" value="AAA"/>
    <property type="match status" value="1"/>
</dbReference>
<evidence type="ECO:0000313" key="12">
    <source>
        <dbReference type="Proteomes" id="UP000830055"/>
    </source>
</evidence>
<name>A0ABM7W6Q6_9BACT</name>
<dbReference type="SMART" id="SM00382">
    <property type="entry name" value="AAA"/>
    <property type="match status" value="1"/>
</dbReference>
<evidence type="ECO:0000259" key="10">
    <source>
        <dbReference type="PROSITE" id="PS50110"/>
    </source>
</evidence>
<evidence type="ECO:0000313" key="11">
    <source>
        <dbReference type="EMBL" id="BDD86584.1"/>
    </source>
</evidence>
<evidence type="ECO:0000256" key="5">
    <source>
        <dbReference type="ARBA" id="ARBA00023163"/>
    </source>
</evidence>
<dbReference type="SUPFAM" id="SSF55785">
    <property type="entry name" value="PYP-like sensor domain (PAS domain)"/>
    <property type="match status" value="1"/>
</dbReference>
<dbReference type="PANTHER" id="PTHR32071:SF113">
    <property type="entry name" value="ALGINATE BIOSYNTHESIS TRANSCRIPTIONAL REGULATORY PROTEIN ALGB"/>
    <property type="match status" value="1"/>
</dbReference>